<dbReference type="Gramene" id="TraesCS2A03G0034900.1">
    <property type="protein sequence ID" value="TraesCS2A03G0034900.1.CDS"/>
    <property type="gene ID" value="TraesCS2A03G0034900"/>
</dbReference>
<evidence type="ECO:0000313" key="2">
    <source>
        <dbReference type="Proteomes" id="UP000019116"/>
    </source>
</evidence>
<dbReference type="InterPro" id="IPR027417">
    <property type="entry name" value="P-loop_NTPase"/>
</dbReference>
<organism evidence="1">
    <name type="scientific">Triticum aestivum</name>
    <name type="common">Wheat</name>
    <dbReference type="NCBI Taxonomy" id="4565"/>
    <lineage>
        <taxon>Eukaryota</taxon>
        <taxon>Viridiplantae</taxon>
        <taxon>Streptophyta</taxon>
        <taxon>Embryophyta</taxon>
        <taxon>Tracheophyta</taxon>
        <taxon>Spermatophyta</taxon>
        <taxon>Magnoliopsida</taxon>
        <taxon>Liliopsida</taxon>
        <taxon>Poales</taxon>
        <taxon>Poaceae</taxon>
        <taxon>BOP clade</taxon>
        <taxon>Pooideae</taxon>
        <taxon>Triticodae</taxon>
        <taxon>Triticeae</taxon>
        <taxon>Triticinae</taxon>
        <taxon>Triticum</taxon>
    </lineage>
</organism>
<dbReference type="Gramene" id="TraesCS2A02G016800.1">
    <property type="protein sequence ID" value="TraesCS2A02G016800.1"/>
    <property type="gene ID" value="TraesCS2A02G016800"/>
</dbReference>
<dbReference type="PANTHER" id="PTHR33377">
    <property type="entry name" value="OS10G0134700 PROTEIN-RELATED"/>
    <property type="match status" value="1"/>
</dbReference>
<dbReference type="EnsemblPlants" id="TraesCS2A02G016800.1">
    <property type="protein sequence ID" value="TraesCS2A02G016800.1"/>
    <property type="gene ID" value="TraesCS2A02G016800"/>
</dbReference>
<dbReference type="AlphaFoldDB" id="A0A3B6AQC2"/>
<evidence type="ECO:0000313" key="1">
    <source>
        <dbReference type="EnsemblPlants" id="TraesCS2A02G016800.1"/>
    </source>
</evidence>
<dbReference type="PANTHER" id="PTHR33377:SF89">
    <property type="entry name" value="RX N-TERMINAL DOMAIN-CONTAINING PROTEIN"/>
    <property type="match status" value="1"/>
</dbReference>
<protein>
    <submittedName>
        <fullName evidence="1">Uncharacterized protein</fullName>
    </submittedName>
</protein>
<accession>A0A3B6AQC2</accession>
<dbReference type="Proteomes" id="UP000019116">
    <property type="component" value="Chromosome 2A"/>
</dbReference>
<dbReference type="OrthoDB" id="593438at2759"/>
<reference evidence="1" key="2">
    <citation type="submission" date="2018-10" db="UniProtKB">
        <authorList>
            <consortium name="EnsemblPlants"/>
        </authorList>
    </citation>
    <scope>IDENTIFICATION</scope>
</reference>
<reference evidence="1" key="1">
    <citation type="submission" date="2018-08" db="EMBL/GenBank/DDBJ databases">
        <authorList>
            <person name="Rossello M."/>
        </authorList>
    </citation>
    <scope>NUCLEOTIDE SEQUENCE [LARGE SCALE GENOMIC DNA]</scope>
    <source>
        <strain evidence="1">cv. Chinese Spring</strain>
    </source>
</reference>
<name>A0A3B6AQC2_WHEAT</name>
<keyword evidence="2" id="KW-1185">Reference proteome</keyword>
<dbReference type="Gramene" id="TraesWEE_scaffold_080711_01G000100.1">
    <property type="protein sequence ID" value="TraesWEE_scaffold_080711_01G000100.1"/>
    <property type="gene ID" value="TraesWEE_scaffold_080711_01G000100"/>
</dbReference>
<dbReference type="OMA" id="YIVNSRM"/>
<sequence length="374" mass="42570">MRVNTIVEEADASYIVNSRMLMQLKMLSEAMYRGHRMLDTLRYRTLPDSAGFDKVSINDSPSCSLYLAIPFKRPRTTTEKDVQAMRLESHGALQWRSVKVTVANMVEFVVLLDGCEHMSRRSYDIYLYTDNFMFGRHAEKQKFFSFLLQHNPPGDAPAILSIIGGVKVGKKTLVAHVCGDERVCSRFSSVLHLNGDSLLRIRDHGRTTFGMTMLVVIEFDSDVCDEDWKVFYSFSIRMCRGSKIIIVGRIQRLARFGSVKPILISVLSYDELRYLFKTMAFGSVDPAEHPRLVQIAQIADEVPKELHKQGSLIATNIFAYALRMNFSVQFWPCILDKGTRYVKRNLSLYGVHPSTLVEQGHPVDITTLLCIHLA</sequence>
<proteinExistence type="predicted"/>
<dbReference type="SUPFAM" id="SSF52540">
    <property type="entry name" value="P-loop containing nucleoside triphosphate hydrolases"/>
    <property type="match status" value="1"/>
</dbReference>
<dbReference type="STRING" id="4565.A0A3B6AQC2"/>